<keyword evidence="4 5" id="KW-0539">Nucleus</keyword>
<comment type="subcellular location">
    <subcellularLocation>
        <location evidence="1 5">Nucleus</location>
    </subcellularLocation>
</comment>
<dbReference type="InterPro" id="IPR008422">
    <property type="entry name" value="KN_HD"/>
</dbReference>
<keyword evidence="2 5" id="KW-0238">DNA-binding</keyword>
<dbReference type="InterPro" id="IPR009057">
    <property type="entry name" value="Homeodomain-like_sf"/>
</dbReference>
<dbReference type="AlphaFoldDB" id="A0AA39HQU3"/>
<gene>
    <name evidence="8" type="ORF">QR680_004406</name>
</gene>
<evidence type="ECO:0000313" key="8">
    <source>
        <dbReference type="EMBL" id="KAK0409212.1"/>
    </source>
</evidence>
<feature type="compositionally biased region" description="Low complexity" evidence="6">
    <location>
        <begin position="96"/>
        <end position="126"/>
    </location>
</feature>
<dbReference type="GO" id="GO:0006355">
    <property type="term" value="P:regulation of DNA-templated transcription"/>
    <property type="evidence" value="ECO:0007669"/>
    <property type="project" value="InterPro"/>
</dbReference>
<dbReference type="PROSITE" id="PS50071">
    <property type="entry name" value="HOMEOBOX_2"/>
    <property type="match status" value="1"/>
</dbReference>
<dbReference type="PANTHER" id="PTHR11850">
    <property type="entry name" value="HOMEOBOX PROTEIN TRANSCRIPTION FACTORS"/>
    <property type="match status" value="1"/>
</dbReference>
<dbReference type="Gene3D" id="1.10.10.60">
    <property type="entry name" value="Homeodomain-like"/>
    <property type="match status" value="1"/>
</dbReference>
<name>A0AA39HQU3_9BILA</name>
<keyword evidence="3 5" id="KW-0371">Homeobox</keyword>
<protein>
    <recommendedName>
        <fullName evidence="7">Homeobox domain-containing protein</fullName>
    </recommendedName>
</protein>
<dbReference type="SMART" id="SM00389">
    <property type="entry name" value="HOX"/>
    <property type="match status" value="1"/>
</dbReference>
<evidence type="ECO:0000259" key="7">
    <source>
        <dbReference type="PROSITE" id="PS50071"/>
    </source>
</evidence>
<evidence type="ECO:0000256" key="1">
    <source>
        <dbReference type="ARBA" id="ARBA00004123"/>
    </source>
</evidence>
<dbReference type="Proteomes" id="UP001175271">
    <property type="component" value="Unassembled WGS sequence"/>
</dbReference>
<accession>A0AA39HQU3</accession>
<proteinExistence type="predicted"/>
<dbReference type="InterPro" id="IPR001356">
    <property type="entry name" value="HD"/>
</dbReference>
<evidence type="ECO:0000256" key="4">
    <source>
        <dbReference type="ARBA" id="ARBA00023242"/>
    </source>
</evidence>
<feature type="domain" description="Homeobox" evidence="7">
    <location>
        <begin position="47"/>
        <end position="93"/>
    </location>
</feature>
<organism evidence="8 9">
    <name type="scientific">Steinernema hermaphroditum</name>
    <dbReference type="NCBI Taxonomy" id="289476"/>
    <lineage>
        <taxon>Eukaryota</taxon>
        <taxon>Metazoa</taxon>
        <taxon>Ecdysozoa</taxon>
        <taxon>Nematoda</taxon>
        <taxon>Chromadorea</taxon>
        <taxon>Rhabditida</taxon>
        <taxon>Tylenchina</taxon>
        <taxon>Panagrolaimomorpha</taxon>
        <taxon>Strongyloidoidea</taxon>
        <taxon>Steinernematidae</taxon>
        <taxon>Steinernema</taxon>
    </lineage>
</organism>
<dbReference type="InterPro" id="IPR050224">
    <property type="entry name" value="TALE_homeobox"/>
</dbReference>
<reference evidence="8" key="1">
    <citation type="submission" date="2023-06" db="EMBL/GenBank/DDBJ databases">
        <title>Genomic analysis of the entomopathogenic nematode Steinernema hermaphroditum.</title>
        <authorList>
            <person name="Schwarz E.M."/>
            <person name="Heppert J.K."/>
            <person name="Baniya A."/>
            <person name="Schwartz H.T."/>
            <person name="Tan C.-H."/>
            <person name="Antoshechkin I."/>
            <person name="Sternberg P.W."/>
            <person name="Goodrich-Blair H."/>
            <person name="Dillman A.R."/>
        </authorList>
    </citation>
    <scope>NUCLEOTIDE SEQUENCE</scope>
    <source>
        <strain evidence="8">PS9179</strain>
        <tissue evidence="8">Whole animal</tissue>
    </source>
</reference>
<dbReference type="SUPFAM" id="SSF46689">
    <property type="entry name" value="Homeodomain-like"/>
    <property type="match status" value="1"/>
</dbReference>
<dbReference type="CDD" id="cd00086">
    <property type="entry name" value="homeodomain"/>
    <property type="match status" value="1"/>
</dbReference>
<keyword evidence="9" id="KW-1185">Reference proteome</keyword>
<sequence>MMYGLPPSFSAPTVPVAVMPPAYLGLSPYSLPQHSQTPTSLNGKAVLQRWLEENLENPYPNNHDKQMLGRKAQMTPVQINNWFANARRRIKKRGLSKSPSPSSSKCYSDSSRSPSPQPPSAKKQQMSSAFNIENLLNSPPICQPFLSSPFPMLAPTILPFNPYLAALQQLQLAQQIPPTPSPSGSP</sequence>
<evidence type="ECO:0000313" key="9">
    <source>
        <dbReference type="Proteomes" id="UP001175271"/>
    </source>
</evidence>
<dbReference type="EMBL" id="JAUCMV010000003">
    <property type="protein sequence ID" value="KAK0409212.1"/>
    <property type="molecule type" value="Genomic_DNA"/>
</dbReference>
<comment type="caution">
    <text evidence="8">The sequence shown here is derived from an EMBL/GenBank/DDBJ whole genome shotgun (WGS) entry which is preliminary data.</text>
</comment>
<evidence type="ECO:0000256" key="5">
    <source>
        <dbReference type="PROSITE-ProRule" id="PRU00108"/>
    </source>
</evidence>
<dbReference type="Pfam" id="PF05920">
    <property type="entry name" value="Homeobox_KN"/>
    <property type="match status" value="1"/>
</dbReference>
<feature type="region of interest" description="Disordered" evidence="6">
    <location>
        <begin position="91"/>
        <end position="126"/>
    </location>
</feature>
<evidence type="ECO:0000256" key="3">
    <source>
        <dbReference type="ARBA" id="ARBA00023155"/>
    </source>
</evidence>
<evidence type="ECO:0000256" key="6">
    <source>
        <dbReference type="SAM" id="MobiDB-lite"/>
    </source>
</evidence>
<feature type="DNA-binding region" description="Homeobox" evidence="5">
    <location>
        <begin position="49"/>
        <end position="94"/>
    </location>
</feature>
<evidence type="ECO:0000256" key="2">
    <source>
        <dbReference type="ARBA" id="ARBA00023125"/>
    </source>
</evidence>
<dbReference type="GO" id="GO:0000987">
    <property type="term" value="F:cis-regulatory region sequence-specific DNA binding"/>
    <property type="evidence" value="ECO:0007669"/>
    <property type="project" value="UniProtKB-ARBA"/>
</dbReference>
<dbReference type="GO" id="GO:0005634">
    <property type="term" value="C:nucleus"/>
    <property type="evidence" value="ECO:0007669"/>
    <property type="project" value="UniProtKB-SubCell"/>
</dbReference>